<dbReference type="GO" id="GO:0005759">
    <property type="term" value="C:mitochondrial matrix"/>
    <property type="evidence" value="ECO:0007669"/>
    <property type="project" value="TreeGrafter"/>
</dbReference>
<dbReference type="Pfam" id="PF13532">
    <property type="entry name" value="2OG-FeII_Oxy_2"/>
    <property type="match status" value="1"/>
</dbReference>
<dbReference type="Gene3D" id="2.60.120.590">
    <property type="entry name" value="Alpha-ketoglutarate-dependent dioxygenase AlkB-like"/>
    <property type="match status" value="1"/>
</dbReference>
<evidence type="ECO:0000259" key="1">
    <source>
        <dbReference type="PROSITE" id="PS51471"/>
    </source>
</evidence>
<keyword evidence="3" id="KW-1185">Reference proteome</keyword>
<dbReference type="GO" id="GO:0006631">
    <property type="term" value="P:fatty acid metabolic process"/>
    <property type="evidence" value="ECO:0007669"/>
    <property type="project" value="TreeGrafter"/>
</dbReference>
<reference evidence="2" key="1">
    <citation type="submission" date="2016-04" db="EMBL/GenBank/DDBJ databases">
        <authorList>
            <person name="Evans L.H."/>
            <person name="Alamgir A."/>
            <person name="Owens N."/>
            <person name="Weber N.D."/>
            <person name="Virtaneva K."/>
            <person name="Barbian K."/>
            <person name="Babar A."/>
            <person name="Rosenke K."/>
        </authorList>
    </citation>
    <scope>NUCLEOTIDE SEQUENCE [LARGE SCALE GENOMIC DNA]</scope>
    <source>
        <strain evidence="2">CBS 101.48</strain>
    </source>
</reference>
<gene>
    <name evidence="2" type="primary">ABSGL_11721.1 scaffold 12318</name>
</gene>
<dbReference type="SUPFAM" id="SSF51197">
    <property type="entry name" value="Clavaminate synthase-like"/>
    <property type="match status" value="1"/>
</dbReference>
<dbReference type="GO" id="GO:0006974">
    <property type="term" value="P:DNA damage response"/>
    <property type="evidence" value="ECO:0007669"/>
    <property type="project" value="InterPro"/>
</dbReference>
<organism evidence="2">
    <name type="scientific">Absidia glauca</name>
    <name type="common">Pin mould</name>
    <dbReference type="NCBI Taxonomy" id="4829"/>
    <lineage>
        <taxon>Eukaryota</taxon>
        <taxon>Fungi</taxon>
        <taxon>Fungi incertae sedis</taxon>
        <taxon>Mucoromycota</taxon>
        <taxon>Mucoromycotina</taxon>
        <taxon>Mucoromycetes</taxon>
        <taxon>Mucorales</taxon>
        <taxon>Cunninghamellaceae</taxon>
        <taxon>Absidia</taxon>
    </lineage>
</organism>
<dbReference type="FunCoup" id="A0A163K131">
    <property type="interactions" value="24"/>
</dbReference>
<dbReference type="InterPro" id="IPR032870">
    <property type="entry name" value="ALKBH7-like"/>
</dbReference>
<dbReference type="AlphaFoldDB" id="A0A163K131"/>
<dbReference type="OrthoDB" id="412814at2759"/>
<dbReference type="Proteomes" id="UP000078561">
    <property type="component" value="Unassembled WGS sequence"/>
</dbReference>
<dbReference type="EMBL" id="LT554473">
    <property type="protein sequence ID" value="SAM05846.1"/>
    <property type="molecule type" value="Genomic_DNA"/>
</dbReference>
<dbReference type="PANTHER" id="PTHR21052">
    <property type="entry name" value="SPERMATOGENESIS ASSOCIATED 11-RELATED"/>
    <property type="match status" value="1"/>
</dbReference>
<protein>
    <recommendedName>
        <fullName evidence="1">Fe2OG dioxygenase domain-containing protein</fullName>
    </recommendedName>
</protein>
<sequence length="232" mass="25501">MWQDLFGSDDEDYAEDTGSTNLHCRTTTLMDEANDNVEIFDQIPGLSLWHGALDHSQQMALTQAIIDADIFGQGNQAMRFGNLGSHLTELAAYIKESNVLPVSLASRAPLFDQAIYNRYNKGEGLISHIDLAKFDDGIVVLSLLSSCCMTMKPAANPQQAIQQGYSTTQPTSPDDATAIDILLRPGDILVLSGPARYYWEHGIAEREVDIVGDEMVVRGTRISVTLRKLLPT</sequence>
<dbReference type="InterPro" id="IPR037151">
    <property type="entry name" value="AlkB-like_sf"/>
</dbReference>
<dbReference type="PROSITE" id="PS51471">
    <property type="entry name" value="FE2OG_OXY"/>
    <property type="match status" value="1"/>
</dbReference>
<evidence type="ECO:0000313" key="2">
    <source>
        <dbReference type="EMBL" id="SAM05846.1"/>
    </source>
</evidence>
<feature type="domain" description="Fe2OG dioxygenase" evidence="1">
    <location>
        <begin position="110"/>
        <end position="230"/>
    </location>
</feature>
<dbReference type="PANTHER" id="PTHR21052:SF0">
    <property type="entry name" value="ALPHA-KETOGLUTARATE-DEPENDENT DIOXYGENASE ALKB HOMOLOG 7, MITOCHONDRIAL"/>
    <property type="match status" value="1"/>
</dbReference>
<evidence type="ECO:0000313" key="3">
    <source>
        <dbReference type="Proteomes" id="UP000078561"/>
    </source>
</evidence>
<dbReference type="OMA" id="CAHIDLM"/>
<dbReference type="InterPro" id="IPR005123">
    <property type="entry name" value="Oxoglu/Fe-dep_dioxygenase_dom"/>
</dbReference>
<dbReference type="InterPro" id="IPR027450">
    <property type="entry name" value="AlkB-like"/>
</dbReference>
<name>A0A163K131_ABSGL</name>
<proteinExistence type="predicted"/>
<accession>A0A163K131</accession>
<dbReference type="InParanoid" id="A0A163K131"/>